<keyword evidence="3" id="KW-1185">Reference proteome</keyword>
<dbReference type="NCBIfam" id="TIGR01640">
    <property type="entry name" value="F_box_assoc_1"/>
    <property type="match status" value="1"/>
</dbReference>
<evidence type="ECO:0000313" key="2">
    <source>
        <dbReference type="EMBL" id="KAK1360387.1"/>
    </source>
</evidence>
<evidence type="ECO:0000313" key="3">
    <source>
        <dbReference type="Proteomes" id="UP001237642"/>
    </source>
</evidence>
<dbReference type="InterPro" id="IPR036047">
    <property type="entry name" value="F-box-like_dom_sf"/>
</dbReference>
<dbReference type="Pfam" id="PF00646">
    <property type="entry name" value="F-box"/>
    <property type="match status" value="1"/>
</dbReference>
<dbReference type="SUPFAM" id="SSF81383">
    <property type="entry name" value="F-box domain"/>
    <property type="match status" value="1"/>
</dbReference>
<dbReference type="AlphaFoldDB" id="A0AAD8H6B7"/>
<gene>
    <name evidence="2" type="ORF">POM88_044861</name>
</gene>
<dbReference type="PANTHER" id="PTHR31672">
    <property type="entry name" value="BNACNNG10540D PROTEIN"/>
    <property type="match status" value="1"/>
</dbReference>
<dbReference type="PROSITE" id="PS50181">
    <property type="entry name" value="FBOX"/>
    <property type="match status" value="1"/>
</dbReference>
<dbReference type="InterPro" id="IPR001810">
    <property type="entry name" value="F-box_dom"/>
</dbReference>
<evidence type="ECO:0000259" key="1">
    <source>
        <dbReference type="PROSITE" id="PS50181"/>
    </source>
</evidence>
<accession>A0AAD8H6B7</accession>
<organism evidence="2 3">
    <name type="scientific">Heracleum sosnowskyi</name>
    <dbReference type="NCBI Taxonomy" id="360622"/>
    <lineage>
        <taxon>Eukaryota</taxon>
        <taxon>Viridiplantae</taxon>
        <taxon>Streptophyta</taxon>
        <taxon>Embryophyta</taxon>
        <taxon>Tracheophyta</taxon>
        <taxon>Spermatophyta</taxon>
        <taxon>Magnoliopsida</taxon>
        <taxon>eudicotyledons</taxon>
        <taxon>Gunneridae</taxon>
        <taxon>Pentapetalae</taxon>
        <taxon>asterids</taxon>
        <taxon>campanulids</taxon>
        <taxon>Apiales</taxon>
        <taxon>Apiaceae</taxon>
        <taxon>Apioideae</taxon>
        <taxon>apioid superclade</taxon>
        <taxon>Tordylieae</taxon>
        <taxon>Tordyliinae</taxon>
        <taxon>Heracleum</taxon>
    </lineage>
</organism>
<protein>
    <submittedName>
        <fullName evidence="2">F-box/kelch-repeat protein</fullName>
    </submittedName>
</protein>
<dbReference type="InterPro" id="IPR050796">
    <property type="entry name" value="SCF_F-box_component"/>
</dbReference>
<comment type="caution">
    <text evidence="2">The sequence shown here is derived from an EMBL/GenBank/DDBJ whole genome shotgun (WGS) entry which is preliminary data.</text>
</comment>
<dbReference type="SUPFAM" id="SSF50965">
    <property type="entry name" value="Galactose oxidase, central domain"/>
    <property type="match status" value="1"/>
</dbReference>
<dbReference type="InterPro" id="IPR013187">
    <property type="entry name" value="F-box-assoc_dom_typ3"/>
</dbReference>
<dbReference type="Pfam" id="PF08268">
    <property type="entry name" value="FBA_3"/>
    <property type="match status" value="1"/>
</dbReference>
<dbReference type="Proteomes" id="UP001237642">
    <property type="component" value="Unassembled WGS sequence"/>
</dbReference>
<dbReference type="SMART" id="SM00256">
    <property type="entry name" value="FBOX"/>
    <property type="match status" value="1"/>
</dbReference>
<dbReference type="Gene3D" id="1.20.1280.50">
    <property type="match status" value="1"/>
</dbReference>
<reference evidence="2" key="2">
    <citation type="submission" date="2023-05" db="EMBL/GenBank/DDBJ databases">
        <authorList>
            <person name="Schelkunov M.I."/>
        </authorList>
    </citation>
    <scope>NUCLEOTIDE SEQUENCE</scope>
    <source>
        <strain evidence="2">Hsosn_3</strain>
        <tissue evidence="2">Leaf</tissue>
    </source>
</reference>
<dbReference type="InterPro" id="IPR011043">
    <property type="entry name" value="Gal_Oxase/kelch_b-propeller"/>
</dbReference>
<dbReference type="PANTHER" id="PTHR31672:SF13">
    <property type="entry name" value="F-BOX PROTEIN CPR30-LIKE"/>
    <property type="match status" value="1"/>
</dbReference>
<reference evidence="2" key="1">
    <citation type="submission" date="2023-02" db="EMBL/GenBank/DDBJ databases">
        <title>Genome of toxic invasive species Heracleum sosnowskyi carries increased number of genes despite the absence of recent whole-genome duplications.</title>
        <authorList>
            <person name="Schelkunov M."/>
            <person name="Shtratnikova V."/>
            <person name="Makarenko M."/>
            <person name="Klepikova A."/>
            <person name="Omelchenko D."/>
            <person name="Novikova G."/>
            <person name="Obukhova E."/>
            <person name="Bogdanov V."/>
            <person name="Penin A."/>
            <person name="Logacheva M."/>
        </authorList>
    </citation>
    <scope>NUCLEOTIDE SEQUENCE</scope>
    <source>
        <strain evidence="2">Hsosn_3</strain>
        <tissue evidence="2">Leaf</tissue>
    </source>
</reference>
<feature type="domain" description="F-box" evidence="1">
    <location>
        <begin position="70"/>
        <end position="115"/>
    </location>
</feature>
<proteinExistence type="predicted"/>
<sequence length="477" mass="54167">MKAILEYEKINVKLDDTNEEAKIDLPNSASRHRYISAEEHISHFMKYKQQTKKAKKIIDYEKGNAVNGLQFPIFELPTNLLYEIISRLPLNTIFSCRCVCTTFLKLIEDPYFAKTHLNGALSTSTTIIVNEIHPSSPLFRPYMLELDFTPKKSSLSSDHHSYHQHVISRQSGEVALRDVKCCFVTGDATLISSCHGLVCLYSPSLKNPTYCICNPVSGECMTLAHPAPFTSDSIYLNHSGFGFCPKTKQYKVIRFMSSESTSRAVALVHTLGTRSWRNIGEAPRPRSQGSFDCFLDGKLHLITASHRISEIVYSFDLETEKFETVPMPAHFSPEYHSKVSWINVGVIGGCLCLCYTFKDAYFEVFAMEEYGNRESWIKKFSIDVKFYCALRVEDLQEPIKFLNNGELLFLLSRFNSLVSYNPQKRTFRDIKSLGNGRAEVIAHVSSFVSLKSHIFKGGGIKYEKIKLKSPMLLQNVS</sequence>
<dbReference type="InterPro" id="IPR017451">
    <property type="entry name" value="F-box-assoc_interact_dom"/>
</dbReference>
<dbReference type="EMBL" id="JAUIZM010000010">
    <property type="protein sequence ID" value="KAK1360387.1"/>
    <property type="molecule type" value="Genomic_DNA"/>
</dbReference>
<name>A0AAD8H6B7_9APIA</name>